<dbReference type="GO" id="GO:0032259">
    <property type="term" value="P:methylation"/>
    <property type="evidence" value="ECO:0007669"/>
    <property type="project" value="UniProtKB-KW"/>
</dbReference>
<dbReference type="GO" id="GO:0003677">
    <property type="term" value="F:DNA binding"/>
    <property type="evidence" value="ECO:0007669"/>
    <property type="project" value="InterPro"/>
</dbReference>
<dbReference type="GO" id="GO:0008170">
    <property type="term" value="F:N-methyltransferase activity"/>
    <property type="evidence" value="ECO:0007669"/>
    <property type="project" value="InterPro"/>
</dbReference>
<dbReference type="InterPro" id="IPR001091">
    <property type="entry name" value="RM_Methyltransferase"/>
</dbReference>
<reference evidence="4" key="1">
    <citation type="journal article" date="2014" name="Front. Microbiol.">
        <title>High frequency of phylogenetically diverse reductive dehalogenase-homologous genes in deep subseafloor sedimentary metagenomes.</title>
        <authorList>
            <person name="Kawai M."/>
            <person name="Futagami T."/>
            <person name="Toyoda A."/>
            <person name="Takaki Y."/>
            <person name="Nishi S."/>
            <person name="Hori S."/>
            <person name="Arai W."/>
            <person name="Tsubouchi T."/>
            <person name="Morono Y."/>
            <person name="Uchiyama I."/>
            <person name="Ito T."/>
            <person name="Fujiyama A."/>
            <person name="Inagaki F."/>
            <person name="Takami H."/>
        </authorList>
    </citation>
    <scope>NUCLEOTIDE SEQUENCE</scope>
    <source>
        <strain evidence="4">Expedition CK06-06</strain>
    </source>
</reference>
<dbReference type="InterPro" id="IPR029063">
    <property type="entry name" value="SAM-dependent_MTases_sf"/>
</dbReference>
<name>X1GA48_9ZZZZ</name>
<dbReference type="Pfam" id="PF01555">
    <property type="entry name" value="N6_N4_Mtase"/>
    <property type="match status" value="1"/>
</dbReference>
<sequence length="134" mass="14726">LIKPLKASCPQWVCKKCGKPRVRIVKQERGELKKSLGANKEQGNVKKGGGSYSPVFKSDVVGWSDCGCGGGFDAGVVLDPFCGRGTVGKVAKQLGLHYILFDAKPEYCELARLYIAEQKYKLIKYQQKLEGIET</sequence>
<dbReference type="EMBL" id="BARU01022201">
    <property type="protein sequence ID" value="GAH54087.1"/>
    <property type="molecule type" value="Genomic_DNA"/>
</dbReference>
<evidence type="ECO:0000256" key="1">
    <source>
        <dbReference type="ARBA" id="ARBA00022603"/>
    </source>
</evidence>
<keyword evidence="1" id="KW-0489">Methyltransferase</keyword>
<dbReference type="SUPFAM" id="SSF53335">
    <property type="entry name" value="S-adenosyl-L-methionine-dependent methyltransferases"/>
    <property type="match status" value="1"/>
</dbReference>
<gene>
    <name evidence="4" type="ORF">S03H2_36204</name>
</gene>
<evidence type="ECO:0000259" key="3">
    <source>
        <dbReference type="Pfam" id="PF01555"/>
    </source>
</evidence>
<feature type="non-terminal residue" evidence="4">
    <location>
        <position position="1"/>
    </location>
</feature>
<protein>
    <recommendedName>
        <fullName evidence="3">DNA methylase N-4/N-6 domain-containing protein</fullName>
    </recommendedName>
</protein>
<accession>X1GA48</accession>
<keyword evidence="2" id="KW-0808">Transferase</keyword>
<dbReference type="InterPro" id="IPR002941">
    <property type="entry name" value="DNA_methylase_N4/N6"/>
</dbReference>
<organism evidence="4">
    <name type="scientific">marine sediment metagenome</name>
    <dbReference type="NCBI Taxonomy" id="412755"/>
    <lineage>
        <taxon>unclassified sequences</taxon>
        <taxon>metagenomes</taxon>
        <taxon>ecological metagenomes</taxon>
    </lineage>
</organism>
<dbReference type="Gene3D" id="3.40.50.150">
    <property type="entry name" value="Vaccinia Virus protein VP39"/>
    <property type="match status" value="1"/>
</dbReference>
<feature type="domain" description="DNA methylase N-4/N-6" evidence="3">
    <location>
        <begin position="75"/>
        <end position="111"/>
    </location>
</feature>
<dbReference type="AlphaFoldDB" id="X1GA48"/>
<evidence type="ECO:0000256" key="2">
    <source>
        <dbReference type="ARBA" id="ARBA00022679"/>
    </source>
</evidence>
<comment type="caution">
    <text evidence="4">The sequence shown here is derived from an EMBL/GenBank/DDBJ whole genome shotgun (WGS) entry which is preliminary data.</text>
</comment>
<proteinExistence type="predicted"/>
<evidence type="ECO:0000313" key="4">
    <source>
        <dbReference type="EMBL" id="GAH54087.1"/>
    </source>
</evidence>
<dbReference type="PRINTS" id="PR00508">
    <property type="entry name" value="S21N4MTFRASE"/>
</dbReference>